<dbReference type="EMBL" id="FAUH01000028">
    <property type="protein sequence ID" value="CUU67511.1"/>
    <property type="molecule type" value="Genomic_DNA"/>
</dbReference>
<keyword evidence="3" id="KW-1185">Reference proteome</keyword>
<dbReference type="AlphaFoldDB" id="A0A0X8XWK2"/>
<dbReference type="PANTHER" id="PTHR46211:SF13">
    <property type="entry name" value="GLYCEROPHOSPHODIESTER PHOSPHODIESTERASE 1-RELATED"/>
    <property type="match status" value="1"/>
</dbReference>
<gene>
    <name evidence="2" type="ORF">CVAR292_02874</name>
</gene>
<dbReference type="Proteomes" id="UP000182498">
    <property type="component" value="Unassembled WGS sequence"/>
</dbReference>
<evidence type="ECO:0000259" key="1">
    <source>
        <dbReference type="PROSITE" id="PS51704"/>
    </source>
</evidence>
<reference evidence="3" key="1">
    <citation type="submission" date="2015-11" db="EMBL/GenBank/DDBJ databases">
        <authorList>
            <person name="Dugat-Bony E."/>
        </authorList>
    </citation>
    <scope>NUCLEOTIDE SEQUENCE [LARGE SCALE GENOMIC DNA]</scope>
    <source>
        <strain evidence="3">Mu292</strain>
    </source>
</reference>
<proteinExistence type="predicted"/>
<dbReference type="GO" id="GO:0006629">
    <property type="term" value="P:lipid metabolic process"/>
    <property type="evidence" value="ECO:0007669"/>
    <property type="project" value="InterPro"/>
</dbReference>
<dbReference type="OMA" id="MKIVAHR"/>
<organism evidence="2 3">
    <name type="scientific">Corynebacterium variabile</name>
    <dbReference type="NCBI Taxonomy" id="1727"/>
    <lineage>
        <taxon>Bacteria</taxon>
        <taxon>Bacillati</taxon>
        <taxon>Actinomycetota</taxon>
        <taxon>Actinomycetes</taxon>
        <taxon>Mycobacteriales</taxon>
        <taxon>Corynebacteriaceae</taxon>
        <taxon>Corynebacterium</taxon>
    </lineage>
</organism>
<dbReference type="PANTHER" id="PTHR46211">
    <property type="entry name" value="GLYCEROPHOSPHORYL DIESTER PHOSPHODIESTERASE"/>
    <property type="match status" value="1"/>
</dbReference>
<dbReference type="EC" id="3.1.4.46" evidence="2"/>
<dbReference type="InterPro" id="IPR030395">
    <property type="entry name" value="GP_PDE_dom"/>
</dbReference>
<dbReference type="SUPFAM" id="SSF51695">
    <property type="entry name" value="PLC-like phosphodiesterases"/>
    <property type="match status" value="1"/>
</dbReference>
<dbReference type="GO" id="GO:0008889">
    <property type="term" value="F:glycerophosphodiester phosphodiesterase activity"/>
    <property type="evidence" value="ECO:0007669"/>
    <property type="project" value="UniProtKB-EC"/>
</dbReference>
<protein>
    <submittedName>
        <fullName evidence="2">Glycerophosphoryl diester phosphodiesterase</fullName>
        <ecNumber evidence="2">3.1.4.46</ecNumber>
    </submittedName>
</protein>
<name>A0A0X8XWK2_9CORY</name>
<sequence>MKIIAHRGASGYHPEMTQDAYETAFALGADGVECDIQLTADGVAVCLHDPTVDRTSDGTGAVNSKNLAELRELNFGTAERPQRILTLAELLELVNDAQRPDYRPEIFVETKRLDTVAERRGQLEQALQRDLVAAGLADGPGADPAAGPVHLISFDPGSLARFRRINPGIHRVYLRKKYTGWKIVRRLEPACVAQSPGFAVSRARTAPQSLGDAPSNTYLYTLNSAGNVRWAQRHGIGWIATDYPDRARGWCEGATRSFSLSR</sequence>
<dbReference type="Gene3D" id="3.20.20.190">
    <property type="entry name" value="Phosphatidylinositol (PI) phosphodiesterase"/>
    <property type="match status" value="1"/>
</dbReference>
<feature type="domain" description="GP-PDE" evidence="1">
    <location>
        <begin position="1"/>
        <end position="251"/>
    </location>
</feature>
<evidence type="ECO:0000313" key="2">
    <source>
        <dbReference type="EMBL" id="CUU67511.1"/>
    </source>
</evidence>
<dbReference type="OrthoDB" id="9758957at2"/>
<dbReference type="RefSeq" id="WP_014011334.1">
    <property type="nucleotide sequence ID" value="NZ_FAUH01000028.1"/>
</dbReference>
<dbReference type="PROSITE" id="PS51704">
    <property type="entry name" value="GP_PDE"/>
    <property type="match status" value="1"/>
</dbReference>
<dbReference type="InterPro" id="IPR017946">
    <property type="entry name" value="PLC-like_Pdiesterase_TIM-brl"/>
</dbReference>
<dbReference type="Pfam" id="PF03009">
    <property type="entry name" value="GDPD"/>
    <property type="match status" value="1"/>
</dbReference>
<evidence type="ECO:0000313" key="3">
    <source>
        <dbReference type="Proteomes" id="UP000182498"/>
    </source>
</evidence>
<keyword evidence="2" id="KW-0378">Hydrolase</keyword>
<accession>A0A0X8XWK2</accession>